<dbReference type="InterPro" id="IPR014044">
    <property type="entry name" value="CAP_dom"/>
</dbReference>
<keyword evidence="1" id="KW-0472">Membrane</keyword>
<dbReference type="InterPro" id="IPR035940">
    <property type="entry name" value="CAP_sf"/>
</dbReference>
<dbReference type="CDD" id="cd05379">
    <property type="entry name" value="CAP_bacterial"/>
    <property type="match status" value="1"/>
</dbReference>
<accession>A0A2M8LEH9</accession>
<protein>
    <recommendedName>
        <fullName evidence="2">SCP domain-containing protein</fullName>
    </recommendedName>
</protein>
<dbReference type="Gene3D" id="3.40.33.10">
    <property type="entry name" value="CAP"/>
    <property type="match status" value="1"/>
</dbReference>
<organism evidence="3 4">
    <name type="scientific">Candidatus Uhrbacteria bacterium CG10_big_fil_rev_8_21_14_0_10_48_11</name>
    <dbReference type="NCBI Taxonomy" id="1975037"/>
    <lineage>
        <taxon>Bacteria</taxon>
        <taxon>Candidatus Uhriibacteriota</taxon>
    </lineage>
</organism>
<dbReference type="AlphaFoldDB" id="A0A2M8LEH9"/>
<dbReference type="SUPFAM" id="SSF55797">
    <property type="entry name" value="PR-1-like"/>
    <property type="match status" value="1"/>
</dbReference>
<comment type="caution">
    <text evidence="3">The sequence shown here is derived from an EMBL/GenBank/DDBJ whole genome shotgun (WGS) entry which is preliminary data.</text>
</comment>
<keyword evidence="1" id="KW-0812">Transmembrane</keyword>
<dbReference type="EMBL" id="PFET01000009">
    <property type="protein sequence ID" value="PJE75850.1"/>
    <property type="molecule type" value="Genomic_DNA"/>
</dbReference>
<evidence type="ECO:0000259" key="2">
    <source>
        <dbReference type="Pfam" id="PF00188"/>
    </source>
</evidence>
<feature type="transmembrane region" description="Helical" evidence="1">
    <location>
        <begin position="350"/>
        <end position="370"/>
    </location>
</feature>
<dbReference type="Proteomes" id="UP000231152">
    <property type="component" value="Unassembled WGS sequence"/>
</dbReference>
<feature type="transmembrane region" description="Helical" evidence="1">
    <location>
        <begin position="49"/>
        <end position="70"/>
    </location>
</feature>
<evidence type="ECO:0000256" key="1">
    <source>
        <dbReference type="SAM" id="Phobius"/>
    </source>
</evidence>
<evidence type="ECO:0000313" key="3">
    <source>
        <dbReference type="EMBL" id="PJE75850.1"/>
    </source>
</evidence>
<sequence length="396" mass="43240">MPRKISPKKSAMHNTVHRGFKRGYKMAKDHLIPHAGNDYRPQALRHRVLFGYSVVLILFKVLIILGPITLPSSSLYSSSITAKNIIELTNQERENLGLSNLKVNQLLSAAAQDKAMDMLAHGYFAHTSPDGTTPWVWMQQVGYRYTYAGENLAVHFHSAEDVDAGWMASPSHRANIVNQVYTEIGVGTATGKYEGVTSTFVVQMFGQPAGILASAPVETNPKTTTAPSLFDDSSLVIKEENTALKVAVKAPKAEAVRAQLAGVESDLSQNSDGQWTGSVPYDAKTLSNNGEQLTLTALVRGLLPETKPVALVAPASKTQQLYIFNEGTDRFASFFGGLLKVQNLNDKVRAFYLAFSVFLAAGILVYLFALKFHIRHHSLVSHSIAVVVLAVFLLIV</sequence>
<keyword evidence="1" id="KW-1133">Transmembrane helix</keyword>
<feature type="domain" description="SCP" evidence="2">
    <location>
        <begin position="87"/>
        <end position="205"/>
    </location>
</feature>
<reference evidence="3 4" key="1">
    <citation type="submission" date="2017-09" db="EMBL/GenBank/DDBJ databases">
        <title>Depth-based differentiation of microbial function through sediment-hosted aquifers and enrichment of novel symbionts in the deep terrestrial subsurface.</title>
        <authorList>
            <person name="Probst A.J."/>
            <person name="Ladd B."/>
            <person name="Jarett J.K."/>
            <person name="Geller-Mcgrath D.E."/>
            <person name="Sieber C.M."/>
            <person name="Emerson J.B."/>
            <person name="Anantharaman K."/>
            <person name="Thomas B.C."/>
            <person name="Malmstrom R."/>
            <person name="Stieglmeier M."/>
            <person name="Klingl A."/>
            <person name="Woyke T."/>
            <person name="Ryan C.M."/>
            <person name="Banfield J.F."/>
        </authorList>
    </citation>
    <scope>NUCLEOTIDE SEQUENCE [LARGE SCALE GENOMIC DNA]</scope>
    <source>
        <strain evidence="3">CG10_big_fil_rev_8_21_14_0_10_48_11</strain>
    </source>
</reference>
<evidence type="ECO:0000313" key="4">
    <source>
        <dbReference type="Proteomes" id="UP000231152"/>
    </source>
</evidence>
<feature type="transmembrane region" description="Helical" evidence="1">
    <location>
        <begin position="377"/>
        <end position="395"/>
    </location>
</feature>
<dbReference type="PANTHER" id="PTHR31157:SF1">
    <property type="entry name" value="SCP DOMAIN-CONTAINING PROTEIN"/>
    <property type="match status" value="1"/>
</dbReference>
<dbReference type="PANTHER" id="PTHR31157">
    <property type="entry name" value="SCP DOMAIN-CONTAINING PROTEIN"/>
    <property type="match status" value="1"/>
</dbReference>
<name>A0A2M8LEH9_9BACT</name>
<gene>
    <name evidence="3" type="ORF">COV04_02810</name>
</gene>
<dbReference type="Pfam" id="PF00188">
    <property type="entry name" value="CAP"/>
    <property type="match status" value="1"/>
</dbReference>
<proteinExistence type="predicted"/>